<evidence type="ECO:0000313" key="1">
    <source>
        <dbReference type="EMBL" id="NER59808.1"/>
    </source>
</evidence>
<protein>
    <submittedName>
        <fullName evidence="2">Uncharacterized protein</fullName>
    </submittedName>
</protein>
<comment type="caution">
    <text evidence="2">The sequence shown here is derived from an EMBL/GenBank/DDBJ whole genome shotgun (WGS) entry which is preliminary data.</text>
</comment>
<dbReference type="AlphaFoldDB" id="A0A6B3NUH3"/>
<sequence length="56" mass="5985">MIDTQHTKSGQVLIHPTTCHSLQKIYAFELRTGLKVITTPTGPARAIPMHTSGGAA</sequence>
<dbReference type="RefSeq" id="WP_163947646.1">
    <property type="nucleotide sequence ID" value="NZ_JAAHBU010000268.1"/>
</dbReference>
<evidence type="ECO:0000313" key="3">
    <source>
        <dbReference type="Proteomes" id="UP000480410"/>
    </source>
</evidence>
<gene>
    <name evidence="1" type="ORF">G3435_07055</name>
    <name evidence="2" type="ORF">G3436_18060</name>
</gene>
<accession>A0A6B3NUH3</accession>
<dbReference type="Proteomes" id="UP000482634">
    <property type="component" value="Unassembled WGS sequence"/>
</dbReference>
<organism evidence="2 4">
    <name type="scientific">Pseudomonas brassicae</name>
    <dbReference type="NCBI Taxonomy" id="2708063"/>
    <lineage>
        <taxon>Bacteria</taxon>
        <taxon>Pseudomonadati</taxon>
        <taxon>Pseudomonadota</taxon>
        <taxon>Gammaproteobacteria</taxon>
        <taxon>Pseudomonadales</taxon>
        <taxon>Pseudomonadaceae</taxon>
        <taxon>Pseudomonas</taxon>
    </lineage>
</organism>
<proteinExistence type="predicted"/>
<reference evidence="3 4" key="1">
    <citation type="submission" date="2020-02" db="EMBL/GenBank/DDBJ databases">
        <title>Broccoli isolated Pseudomonas sp.</title>
        <authorList>
            <person name="Fujikawa T."/>
            <person name="Sawada H."/>
        </authorList>
    </citation>
    <scope>NUCLEOTIDE SEQUENCE [LARGE SCALE GENOMIC DNA]</scope>
    <source>
        <strain evidence="2 4">MAFF212427</strain>
        <strain evidence="1 3">MAFF212428</strain>
    </source>
</reference>
<name>A0A6B3NUH3_9PSED</name>
<accession>A0A6M0CQJ1</accession>
<dbReference type="EMBL" id="JAAHBV010000127">
    <property type="protein sequence ID" value="NER59808.1"/>
    <property type="molecule type" value="Genomic_DNA"/>
</dbReference>
<dbReference type="EMBL" id="JAAHBU010000268">
    <property type="protein sequence ID" value="NER65423.1"/>
    <property type="molecule type" value="Genomic_DNA"/>
</dbReference>
<evidence type="ECO:0000313" key="2">
    <source>
        <dbReference type="EMBL" id="NER65423.1"/>
    </source>
</evidence>
<evidence type="ECO:0000313" key="4">
    <source>
        <dbReference type="Proteomes" id="UP000482634"/>
    </source>
</evidence>
<keyword evidence="4" id="KW-1185">Reference proteome</keyword>
<dbReference type="Proteomes" id="UP000480410">
    <property type="component" value="Unassembled WGS sequence"/>
</dbReference>